<feature type="compositionally biased region" description="Polar residues" evidence="1">
    <location>
        <begin position="416"/>
        <end position="431"/>
    </location>
</feature>
<dbReference type="GeneID" id="111085145"/>
<keyword evidence="2" id="KW-1185">Reference proteome</keyword>
<accession>A0ABM1S3I5</accession>
<feature type="compositionally biased region" description="Low complexity" evidence="1">
    <location>
        <begin position="366"/>
        <end position="383"/>
    </location>
</feature>
<feature type="compositionally biased region" description="Basic and acidic residues" evidence="1">
    <location>
        <begin position="227"/>
        <end position="236"/>
    </location>
</feature>
<evidence type="ECO:0000313" key="4">
    <source>
        <dbReference type="RefSeq" id="XP_022238190.1"/>
    </source>
</evidence>
<feature type="region of interest" description="Disordered" evidence="1">
    <location>
        <begin position="415"/>
        <end position="480"/>
    </location>
</feature>
<sequence>MEKEYHMYTVVDVNDGSSSRISGSASSYSSSQNLTDDEAELARIQENLNTRKKMSLLQEKMKTHGIKKRTRRKSRSGSVSLSAAKVGRKKSPLTIAGGTHSSRPLRLPPIKTTSKKSSENQSGKKCAVGLNSHSQTGISISSPLVQRESEFDAGTPLTVESNSNYLSTRFQQDTMQNNEKILSLWTRGNGSSSHNKEDDELVDLAASLLSIHLSQSRQKPWRQNLSRPRDTPESRSSKYTSYESLPQCGKSSGLGVSQCSNISTNNELFSSINNLPQKDRTKNKGSIPSPKTSNNRSKNSTRLMSEGGTLPTASRRLLDLDQWLQNRPRTTPVKGDVYRPFDGLLKNGRFWASRNSFNNDLQKTDSSQSNSHLSLSSSFNSTVLSPLSHSLSDYRDRRWSQNQLVPLFISSREKLNSSPKISDQAMLNSSQDKSKKNGKPTSPAAKNEGVSCRKTSSKSSNKTNSGRQKQKAAQNRNYQH</sequence>
<feature type="region of interest" description="Disordered" evidence="1">
    <location>
        <begin position="215"/>
        <end position="256"/>
    </location>
</feature>
<dbReference type="RefSeq" id="XP_022238189.1">
    <property type="nucleotide sequence ID" value="XM_022382481.1"/>
</dbReference>
<feature type="region of interest" description="Disordered" evidence="1">
    <location>
        <begin position="271"/>
        <end position="310"/>
    </location>
</feature>
<feature type="compositionally biased region" description="Polar residues" evidence="1">
    <location>
        <begin position="284"/>
        <end position="303"/>
    </location>
</feature>
<evidence type="ECO:0000313" key="3">
    <source>
        <dbReference type="RefSeq" id="XP_022238189.1"/>
    </source>
</evidence>
<name>A0ABM1S3I5_LIMPO</name>
<feature type="compositionally biased region" description="Low complexity" evidence="1">
    <location>
        <begin position="17"/>
        <end position="31"/>
    </location>
</feature>
<feature type="region of interest" description="Disordered" evidence="1">
    <location>
        <begin position="362"/>
        <end position="383"/>
    </location>
</feature>
<feature type="compositionally biased region" description="Polar residues" evidence="1">
    <location>
        <begin position="215"/>
        <end position="226"/>
    </location>
</feature>
<feature type="compositionally biased region" description="Basic residues" evidence="1">
    <location>
        <begin position="63"/>
        <end position="75"/>
    </location>
</feature>
<evidence type="ECO:0000313" key="2">
    <source>
        <dbReference type="Proteomes" id="UP000694941"/>
    </source>
</evidence>
<proteinExistence type="predicted"/>
<organism evidence="2 4">
    <name type="scientific">Limulus polyphemus</name>
    <name type="common">Atlantic horseshoe crab</name>
    <dbReference type="NCBI Taxonomy" id="6850"/>
    <lineage>
        <taxon>Eukaryota</taxon>
        <taxon>Metazoa</taxon>
        <taxon>Ecdysozoa</taxon>
        <taxon>Arthropoda</taxon>
        <taxon>Chelicerata</taxon>
        <taxon>Merostomata</taxon>
        <taxon>Xiphosura</taxon>
        <taxon>Limulidae</taxon>
        <taxon>Limulus</taxon>
    </lineage>
</organism>
<dbReference type="Proteomes" id="UP000694941">
    <property type="component" value="Unplaced"/>
</dbReference>
<feature type="region of interest" description="Disordered" evidence="1">
    <location>
        <begin position="14"/>
        <end position="36"/>
    </location>
</feature>
<gene>
    <name evidence="3 4" type="primary">LOC111085145</name>
</gene>
<feature type="region of interest" description="Disordered" evidence="1">
    <location>
        <begin position="61"/>
        <end position="129"/>
    </location>
</feature>
<feature type="compositionally biased region" description="Polar residues" evidence="1">
    <location>
        <begin position="471"/>
        <end position="480"/>
    </location>
</feature>
<evidence type="ECO:0000256" key="1">
    <source>
        <dbReference type="SAM" id="MobiDB-lite"/>
    </source>
</evidence>
<protein>
    <submittedName>
        <fullName evidence="3 4">Uncharacterized protein LOC111085145</fullName>
    </submittedName>
</protein>
<dbReference type="RefSeq" id="XP_022238190.1">
    <property type="nucleotide sequence ID" value="XM_022382482.1"/>
</dbReference>
<reference evidence="3 4" key="1">
    <citation type="submission" date="2025-05" db="UniProtKB">
        <authorList>
            <consortium name="RefSeq"/>
        </authorList>
    </citation>
    <scope>IDENTIFICATION</scope>
    <source>
        <tissue evidence="3 4">Muscle</tissue>
    </source>
</reference>